<dbReference type="Gene3D" id="3.30.1680.10">
    <property type="entry name" value="ligand-binding face of the semaphorins, domain 2"/>
    <property type="match status" value="1"/>
</dbReference>
<dbReference type="InterPro" id="IPR001627">
    <property type="entry name" value="Semap_dom"/>
</dbReference>
<organism evidence="10 11">
    <name type="scientific">Eublepharis macularius</name>
    <name type="common">Leopard gecko</name>
    <name type="synonym">Cyrtodactylus macularius</name>
    <dbReference type="NCBI Taxonomy" id="481883"/>
    <lineage>
        <taxon>Eukaryota</taxon>
        <taxon>Metazoa</taxon>
        <taxon>Chordata</taxon>
        <taxon>Craniata</taxon>
        <taxon>Vertebrata</taxon>
        <taxon>Euteleostomi</taxon>
        <taxon>Lepidosauria</taxon>
        <taxon>Squamata</taxon>
        <taxon>Bifurcata</taxon>
        <taxon>Gekkota</taxon>
        <taxon>Eublepharidae</taxon>
        <taxon>Eublepharinae</taxon>
        <taxon>Eublepharis</taxon>
    </lineage>
</organism>
<sequence length="774" mass="86206">MVVFAACLLTVWGIIQQLEAGDILNCMPRKTVTYQYHVIHSGSQRPCKDLANENWISAEDRELECLRRGKSKAECQNYILILHKINDTSLYVCGTNAFLPACDYMVINNGKLRLQGKAVESRGNCPFEPTLKYASLMVGGALYSATSNNFLGTEPIILRSLRNPLRTEFKALWLNEPTFVHMDLVPDSSTSTDRIYVFFTETAIEFEYYDKILVSRIAQICTSDLGGKRVLKKRWTSFLKSTLICSVPELDFQFNIIQDAFVLKAADGRETIFYGIFTQQWGKLDISAVCAFSMESIQDIFLKGSYKGPLSMEHSHVKWVLYRGEVPSPRPGACIDVSARNQGYNSSLDLPDRVLQFARNHPLLDDAVTPIDYGLVLLRRGTKYTRLVVDRAFSLDNSTYDILFLGTDRGYLHKALSCHGEMFIIEEIQLFPTPEPVQTLKLAPKKGLLYAGSASRLVQLPVATCSWYECCFDCVLARDPYCAWSLPLHSCVRVADQPWSSQDLIQSVSNGDATQCPKEEQKLIRYPLILGSSLHLRCTSISNLASSIWMLNQSLLQAEEGKYFFHAEGLVIFSVTVADAGLYECQSVEKANRKEFLVTTVAYLLYPQPEKDFLVPKHGSSHQTRGDLAVTNSSRSLAVPEREEPARQEQIQGPSFILLVWGSLFAFLFLSLLAWNVYKGHLSLPWKTRNRRPAMANTDGLAGPDLGLGQRDSAQKSSAAHAASSTTSESAPLVSCSEVGRGAKVKRGTSPTMGPIVCSSPNGLVTEESTFPEV</sequence>
<accession>A0AA97JEK3</accession>
<dbReference type="Gene3D" id="2.60.40.10">
    <property type="entry name" value="Immunoglobulins"/>
    <property type="match status" value="1"/>
</dbReference>
<dbReference type="KEGG" id="emc:129329930"/>
<evidence type="ECO:0000256" key="1">
    <source>
        <dbReference type="ARBA" id="ARBA00009492"/>
    </source>
</evidence>
<dbReference type="GO" id="GO:0001755">
    <property type="term" value="P:neural crest cell migration"/>
    <property type="evidence" value="ECO:0007669"/>
    <property type="project" value="TreeGrafter"/>
</dbReference>
<gene>
    <name evidence="11" type="primary">LOC129329930</name>
</gene>
<dbReference type="SMART" id="SM00423">
    <property type="entry name" value="PSI"/>
    <property type="match status" value="1"/>
</dbReference>
<evidence type="ECO:0000259" key="8">
    <source>
        <dbReference type="PROSITE" id="PS50835"/>
    </source>
</evidence>
<dbReference type="RefSeq" id="XP_054835659.1">
    <property type="nucleotide sequence ID" value="XM_054979684.1"/>
</dbReference>
<dbReference type="AlphaFoldDB" id="A0AA97JEK3"/>
<evidence type="ECO:0000256" key="6">
    <source>
        <dbReference type="SAM" id="Phobius"/>
    </source>
</evidence>
<evidence type="ECO:0000256" key="4">
    <source>
        <dbReference type="PROSITE-ProRule" id="PRU00352"/>
    </source>
</evidence>
<dbReference type="GO" id="GO:0030335">
    <property type="term" value="P:positive regulation of cell migration"/>
    <property type="evidence" value="ECO:0007669"/>
    <property type="project" value="TreeGrafter"/>
</dbReference>
<proteinExistence type="inferred from homology"/>
<feature type="transmembrane region" description="Helical" evidence="6">
    <location>
        <begin position="656"/>
        <end position="678"/>
    </location>
</feature>
<evidence type="ECO:0000256" key="3">
    <source>
        <dbReference type="ARBA" id="ARBA00023180"/>
    </source>
</evidence>
<feature type="compositionally biased region" description="Low complexity" evidence="5">
    <location>
        <begin position="715"/>
        <end position="731"/>
    </location>
</feature>
<evidence type="ECO:0000259" key="9">
    <source>
        <dbReference type="PROSITE" id="PS51004"/>
    </source>
</evidence>
<dbReference type="GO" id="GO:0045499">
    <property type="term" value="F:chemorepellent activity"/>
    <property type="evidence" value="ECO:0007669"/>
    <property type="project" value="TreeGrafter"/>
</dbReference>
<dbReference type="InterPro" id="IPR016201">
    <property type="entry name" value="PSI"/>
</dbReference>
<feature type="domain" description="Sema" evidence="9">
    <location>
        <begin position="1"/>
        <end position="462"/>
    </location>
</feature>
<feature type="signal peptide" evidence="7">
    <location>
        <begin position="1"/>
        <end position="20"/>
    </location>
</feature>
<feature type="chain" id="PRO_5041687311" evidence="7">
    <location>
        <begin position="21"/>
        <end position="774"/>
    </location>
</feature>
<dbReference type="GO" id="GO:0005615">
    <property type="term" value="C:extracellular space"/>
    <property type="evidence" value="ECO:0007669"/>
    <property type="project" value="TreeGrafter"/>
</dbReference>
<dbReference type="GO" id="GO:0005886">
    <property type="term" value="C:plasma membrane"/>
    <property type="evidence" value="ECO:0007669"/>
    <property type="project" value="TreeGrafter"/>
</dbReference>
<keyword evidence="3" id="KW-0325">Glycoprotein</keyword>
<keyword evidence="7" id="KW-0732">Signal</keyword>
<comment type="similarity">
    <text evidence="1">Belongs to the semaphorin family.</text>
</comment>
<evidence type="ECO:0000256" key="2">
    <source>
        <dbReference type="ARBA" id="ARBA00023157"/>
    </source>
</evidence>
<dbReference type="PANTHER" id="PTHR11036">
    <property type="entry name" value="SEMAPHORIN"/>
    <property type="match status" value="1"/>
</dbReference>
<comment type="caution">
    <text evidence="4">Lacks conserved residue(s) required for the propagation of feature annotation.</text>
</comment>
<keyword evidence="6" id="KW-0812">Transmembrane</keyword>
<evidence type="ECO:0000256" key="5">
    <source>
        <dbReference type="SAM" id="MobiDB-lite"/>
    </source>
</evidence>
<dbReference type="PROSITE" id="PS50835">
    <property type="entry name" value="IG_LIKE"/>
    <property type="match status" value="1"/>
</dbReference>
<dbReference type="PANTHER" id="PTHR11036:SF146">
    <property type="entry name" value="SEMA DOMAIN-CONTAINING PROTEIN"/>
    <property type="match status" value="1"/>
</dbReference>
<dbReference type="InterPro" id="IPR007110">
    <property type="entry name" value="Ig-like_dom"/>
</dbReference>
<evidence type="ECO:0000313" key="11">
    <source>
        <dbReference type="RefSeq" id="XP_054835659.1"/>
    </source>
</evidence>
<dbReference type="GO" id="GO:0000122">
    <property type="term" value="P:negative regulation of transcription by RNA polymerase II"/>
    <property type="evidence" value="ECO:0007669"/>
    <property type="project" value="TreeGrafter"/>
</dbReference>
<dbReference type="InterPro" id="IPR036179">
    <property type="entry name" value="Ig-like_dom_sf"/>
</dbReference>
<dbReference type="InterPro" id="IPR036352">
    <property type="entry name" value="Semap_dom_sf"/>
</dbReference>
<keyword evidence="6" id="KW-1133">Transmembrane helix</keyword>
<reference evidence="11" key="1">
    <citation type="submission" date="2025-08" db="UniProtKB">
        <authorList>
            <consortium name="RefSeq"/>
        </authorList>
    </citation>
    <scope>IDENTIFICATION</scope>
    <source>
        <tissue evidence="11">Blood</tissue>
    </source>
</reference>
<dbReference type="SUPFAM" id="SSF48726">
    <property type="entry name" value="Immunoglobulin"/>
    <property type="match status" value="1"/>
</dbReference>
<dbReference type="InterPro" id="IPR027231">
    <property type="entry name" value="Semaphorin"/>
</dbReference>
<protein>
    <submittedName>
        <fullName evidence="11">Semaphorin-4D-like</fullName>
    </submittedName>
</protein>
<dbReference type="GO" id="GO:0043931">
    <property type="term" value="P:ossification involved in bone maturation"/>
    <property type="evidence" value="ECO:0007669"/>
    <property type="project" value="TreeGrafter"/>
</dbReference>
<dbReference type="SMART" id="SM00630">
    <property type="entry name" value="Sema"/>
    <property type="match status" value="1"/>
</dbReference>
<dbReference type="GO" id="GO:0030215">
    <property type="term" value="F:semaphorin receptor binding"/>
    <property type="evidence" value="ECO:0007669"/>
    <property type="project" value="InterPro"/>
</dbReference>
<feature type="region of interest" description="Disordered" evidence="5">
    <location>
        <begin position="695"/>
        <end position="733"/>
    </location>
</feature>
<dbReference type="SUPFAM" id="SSF101912">
    <property type="entry name" value="Sema domain"/>
    <property type="match status" value="1"/>
</dbReference>
<dbReference type="Proteomes" id="UP001190640">
    <property type="component" value="Chromosome 5"/>
</dbReference>
<dbReference type="GO" id="GO:0071526">
    <property type="term" value="P:semaphorin-plexin signaling pathway"/>
    <property type="evidence" value="ECO:0007669"/>
    <property type="project" value="TreeGrafter"/>
</dbReference>
<keyword evidence="6" id="KW-0472">Membrane</keyword>
<dbReference type="Pfam" id="PF01403">
    <property type="entry name" value="Sema"/>
    <property type="match status" value="1"/>
</dbReference>
<dbReference type="InterPro" id="IPR013783">
    <property type="entry name" value="Ig-like_fold"/>
</dbReference>
<evidence type="ECO:0000256" key="7">
    <source>
        <dbReference type="SAM" id="SignalP"/>
    </source>
</evidence>
<dbReference type="Gene3D" id="2.130.10.10">
    <property type="entry name" value="YVTN repeat-like/Quinoprotein amine dehydrogenase"/>
    <property type="match status" value="1"/>
</dbReference>
<dbReference type="SUPFAM" id="SSF103575">
    <property type="entry name" value="Plexin repeat"/>
    <property type="match status" value="1"/>
</dbReference>
<name>A0AA97JEK3_EUBMA</name>
<evidence type="ECO:0000313" key="10">
    <source>
        <dbReference type="Proteomes" id="UP001190640"/>
    </source>
</evidence>
<dbReference type="PROSITE" id="PS51004">
    <property type="entry name" value="SEMA"/>
    <property type="match status" value="1"/>
</dbReference>
<dbReference type="GeneID" id="129329930"/>
<dbReference type="InterPro" id="IPR015943">
    <property type="entry name" value="WD40/YVTN_repeat-like_dom_sf"/>
</dbReference>
<keyword evidence="10" id="KW-1185">Reference proteome</keyword>
<feature type="domain" description="Ig-like" evidence="8">
    <location>
        <begin position="517"/>
        <end position="599"/>
    </location>
</feature>
<dbReference type="GO" id="GO:0007411">
    <property type="term" value="P:axon guidance"/>
    <property type="evidence" value="ECO:0007669"/>
    <property type="project" value="TreeGrafter"/>
</dbReference>
<keyword evidence="2" id="KW-1015">Disulfide bond</keyword>